<proteinExistence type="predicted"/>
<accession>A0ABS6E8T4</accession>
<dbReference type="CDD" id="cd02440">
    <property type="entry name" value="AdoMet_MTases"/>
    <property type="match status" value="1"/>
</dbReference>
<dbReference type="GO" id="GO:0032259">
    <property type="term" value="P:methylation"/>
    <property type="evidence" value="ECO:0007669"/>
    <property type="project" value="UniProtKB-KW"/>
</dbReference>
<dbReference type="EMBL" id="JAHLPM010000012">
    <property type="protein sequence ID" value="MBU5439182.1"/>
    <property type="molecule type" value="Genomic_DNA"/>
</dbReference>
<dbReference type="InterPro" id="IPR041698">
    <property type="entry name" value="Methyltransf_25"/>
</dbReference>
<feature type="domain" description="Methyltransferase" evidence="1">
    <location>
        <begin position="20"/>
        <end position="109"/>
    </location>
</feature>
<name>A0ABS6E8T4_9FIRM</name>
<sequence length="154" mass="17386">MGRTAQALNMISDGIKGKKVLEVACGCAEFSIEVASVADEIQCIDLDSFRLLPEIENHPKIIFKQMDATKMEYEDGYFNSCILYNAIGHLTDCMEEIFKECIRVTASNGNIYVISSFKMDRAAIEDQLIPWLLSNNITYILTEKSPFICVTIKR</sequence>
<comment type="caution">
    <text evidence="2">The sequence shown here is derived from an EMBL/GenBank/DDBJ whole genome shotgun (WGS) entry which is preliminary data.</text>
</comment>
<evidence type="ECO:0000259" key="1">
    <source>
        <dbReference type="Pfam" id="PF13649"/>
    </source>
</evidence>
<dbReference type="Pfam" id="PF13649">
    <property type="entry name" value="Methyltransf_25"/>
    <property type="match status" value="1"/>
</dbReference>
<evidence type="ECO:0000313" key="2">
    <source>
        <dbReference type="EMBL" id="MBU5439182.1"/>
    </source>
</evidence>
<keyword evidence="3" id="KW-1185">Reference proteome</keyword>
<dbReference type="Proteomes" id="UP000749471">
    <property type="component" value="Unassembled WGS sequence"/>
</dbReference>
<gene>
    <name evidence="2" type="ORF">KQI42_14260</name>
</gene>
<evidence type="ECO:0000313" key="3">
    <source>
        <dbReference type="Proteomes" id="UP000749471"/>
    </source>
</evidence>
<keyword evidence="2" id="KW-0808">Transferase</keyword>
<organism evidence="2 3">
    <name type="scientific">Tissierella simiarum</name>
    <dbReference type="NCBI Taxonomy" id="2841534"/>
    <lineage>
        <taxon>Bacteria</taxon>
        <taxon>Bacillati</taxon>
        <taxon>Bacillota</taxon>
        <taxon>Tissierellia</taxon>
        <taxon>Tissierellales</taxon>
        <taxon>Tissierellaceae</taxon>
        <taxon>Tissierella</taxon>
    </lineage>
</organism>
<keyword evidence="2" id="KW-0489">Methyltransferase</keyword>
<reference evidence="2 3" key="1">
    <citation type="submission" date="2021-06" db="EMBL/GenBank/DDBJ databases">
        <authorList>
            <person name="Sun Q."/>
            <person name="Li D."/>
        </authorList>
    </citation>
    <scope>NUCLEOTIDE SEQUENCE [LARGE SCALE GENOMIC DNA]</scope>
    <source>
        <strain evidence="2 3">MSJ-40</strain>
    </source>
</reference>
<dbReference type="GO" id="GO:0008168">
    <property type="term" value="F:methyltransferase activity"/>
    <property type="evidence" value="ECO:0007669"/>
    <property type="project" value="UniProtKB-KW"/>
</dbReference>
<dbReference type="RefSeq" id="WP_216520884.1">
    <property type="nucleotide sequence ID" value="NZ_JAHLPM010000012.1"/>
</dbReference>
<protein>
    <submittedName>
        <fullName evidence="2">Class I SAM-dependent methyltransferase</fullName>
    </submittedName>
</protein>